<evidence type="ECO:0000313" key="1">
    <source>
        <dbReference type="EMBL" id="CAB4608065.1"/>
    </source>
</evidence>
<sequence length="48" mass="5214">MKLGPGLTFSWKRALGITAAKRKVSRATGIPLTRSGRRAKLGKFLGMK</sequence>
<organism evidence="1">
    <name type="scientific">freshwater metagenome</name>
    <dbReference type="NCBI Taxonomy" id="449393"/>
    <lineage>
        <taxon>unclassified sequences</taxon>
        <taxon>metagenomes</taxon>
        <taxon>ecological metagenomes</taxon>
    </lineage>
</organism>
<proteinExistence type="predicted"/>
<reference evidence="1" key="1">
    <citation type="submission" date="2020-05" db="EMBL/GenBank/DDBJ databases">
        <authorList>
            <person name="Chiriac C."/>
            <person name="Salcher M."/>
            <person name="Ghai R."/>
            <person name="Kavagutti S V."/>
        </authorList>
    </citation>
    <scope>NUCLEOTIDE SEQUENCE</scope>
</reference>
<protein>
    <submittedName>
        <fullName evidence="1">Unannotated protein</fullName>
    </submittedName>
</protein>
<gene>
    <name evidence="1" type="ORF">UFOPK1874_00244</name>
</gene>
<dbReference type="AlphaFoldDB" id="A0A6J6H9Q5"/>
<name>A0A6J6H9Q5_9ZZZZ</name>
<dbReference type="EMBL" id="CAEZUX010000012">
    <property type="protein sequence ID" value="CAB4608065.1"/>
    <property type="molecule type" value="Genomic_DNA"/>
</dbReference>
<accession>A0A6J6H9Q5</accession>